<evidence type="ECO:0000313" key="2">
    <source>
        <dbReference type="Proteomes" id="UP000000763"/>
    </source>
</evidence>
<name>Q75KY1_ORYSJ</name>
<proteinExistence type="predicted"/>
<gene>
    <name evidence="1" type="primary">OJ1097_A12.11</name>
</gene>
<sequence>MAVTVAYRAVTAAYRAGTGLAGAEAADLARAHAVAPSVLSAATRERGKTVGFARETKQRLPKIFSSHWMKTVGNDRKIASTISVTIFFSETKLETVKSETKTISEISENRKRNNTDGNMSVQIGNRDGGLRTWKFTKGVKILCGMNYEARVVQEEVNNGGQTKSHRKPVES</sequence>
<evidence type="ECO:0000313" key="1">
    <source>
        <dbReference type="EMBL" id="AAS86404.1"/>
    </source>
</evidence>
<reference evidence="2" key="1">
    <citation type="journal article" date="2005" name="Nature">
        <title>The map-based sequence of the rice genome.</title>
        <authorList>
            <consortium name="International rice genome sequencing project (IRGSP)"/>
            <person name="Matsumoto T."/>
            <person name="Wu J."/>
            <person name="Kanamori H."/>
            <person name="Katayose Y."/>
            <person name="Fujisawa M."/>
            <person name="Namiki N."/>
            <person name="Mizuno H."/>
            <person name="Yamamoto K."/>
            <person name="Antonio B.A."/>
            <person name="Baba T."/>
            <person name="Sakata K."/>
            <person name="Nagamura Y."/>
            <person name="Aoki H."/>
            <person name="Arikawa K."/>
            <person name="Arita K."/>
            <person name="Bito T."/>
            <person name="Chiden Y."/>
            <person name="Fujitsuka N."/>
            <person name="Fukunaka R."/>
            <person name="Hamada M."/>
            <person name="Harada C."/>
            <person name="Hayashi A."/>
            <person name="Hijishita S."/>
            <person name="Honda M."/>
            <person name="Hosokawa S."/>
            <person name="Ichikawa Y."/>
            <person name="Idonuma A."/>
            <person name="Iijima M."/>
            <person name="Ikeda M."/>
            <person name="Ikeno M."/>
            <person name="Ito K."/>
            <person name="Ito S."/>
            <person name="Ito T."/>
            <person name="Ito Y."/>
            <person name="Ito Y."/>
            <person name="Iwabuchi A."/>
            <person name="Kamiya K."/>
            <person name="Karasawa W."/>
            <person name="Kurita K."/>
            <person name="Katagiri S."/>
            <person name="Kikuta A."/>
            <person name="Kobayashi H."/>
            <person name="Kobayashi N."/>
            <person name="Machita K."/>
            <person name="Maehara T."/>
            <person name="Masukawa M."/>
            <person name="Mizubayashi T."/>
            <person name="Mukai Y."/>
            <person name="Nagasaki H."/>
            <person name="Nagata Y."/>
            <person name="Naito S."/>
            <person name="Nakashima M."/>
            <person name="Nakama Y."/>
            <person name="Nakamichi Y."/>
            <person name="Nakamura M."/>
            <person name="Meguro A."/>
            <person name="Negishi M."/>
            <person name="Ohta I."/>
            <person name="Ohta T."/>
            <person name="Okamoto M."/>
            <person name="Ono N."/>
            <person name="Saji S."/>
            <person name="Sakaguchi M."/>
            <person name="Sakai K."/>
            <person name="Shibata M."/>
            <person name="Shimokawa T."/>
            <person name="Song J."/>
            <person name="Takazaki Y."/>
            <person name="Terasawa K."/>
            <person name="Tsugane M."/>
            <person name="Tsuji K."/>
            <person name="Ueda S."/>
            <person name="Waki K."/>
            <person name="Yamagata H."/>
            <person name="Yamamoto M."/>
            <person name="Yamamoto S."/>
            <person name="Yamane H."/>
            <person name="Yoshiki S."/>
            <person name="Yoshihara R."/>
            <person name="Yukawa K."/>
            <person name="Zhong H."/>
            <person name="Yano M."/>
            <person name="Yuan Q."/>
            <person name="Ouyang S."/>
            <person name="Liu J."/>
            <person name="Jones K.M."/>
            <person name="Gansberger K."/>
            <person name="Moffat K."/>
            <person name="Hill J."/>
            <person name="Bera J."/>
            <person name="Fadrosh D."/>
            <person name="Jin S."/>
            <person name="Johri S."/>
            <person name="Kim M."/>
            <person name="Overton L."/>
            <person name="Reardon M."/>
            <person name="Tsitrin T."/>
            <person name="Vuong H."/>
            <person name="Weaver B."/>
            <person name="Ciecko A."/>
            <person name="Tallon L."/>
            <person name="Jackson J."/>
            <person name="Pai G."/>
            <person name="Aken S.V."/>
            <person name="Utterback T."/>
            <person name="Reidmuller S."/>
            <person name="Feldblyum T."/>
            <person name="Hsiao J."/>
            <person name="Zismann V."/>
            <person name="Iobst S."/>
            <person name="de Vazeille A.R."/>
            <person name="Buell C.R."/>
            <person name="Ying K."/>
            <person name="Li Y."/>
            <person name="Lu T."/>
            <person name="Huang Y."/>
            <person name="Zhao Q."/>
            <person name="Feng Q."/>
            <person name="Zhang L."/>
            <person name="Zhu J."/>
            <person name="Weng Q."/>
            <person name="Mu J."/>
            <person name="Lu Y."/>
            <person name="Fan D."/>
            <person name="Liu Y."/>
            <person name="Guan J."/>
            <person name="Zhang Y."/>
            <person name="Yu S."/>
            <person name="Liu X."/>
            <person name="Zhang Y."/>
            <person name="Hong G."/>
            <person name="Han B."/>
            <person name="Choisne N."/>
            <person name="Demange N."/>
            <person name="Orjeda G."/>
            <person name="Samain S."/>
            <person name="Cattolico L."/>
            <person name="Pelletier E."/>
            <person name="Couloux A."/>
            <person name="Segurens B."/>
            <person name="Wincker P."/>
            <person name="D'Hont A."/>
            <person name="Scarpelli C."/>
            <person name="Weissenbach J."/>
            <person name="Salanoubat M."/>
            <person name="Quetier F."/>
            <person name="Yu Y."/>
            <person name="Kim H.R."/>
            <person name="Rambo T."/>
            <person name="Currie J."/>
            <person name="Collura K."/>
            <person name="Luo M."/>
            <person name="Yang T."/>
            <person name="Ammiraju J.S.S."/>
            <person name="Engler F."/>
            <person name="Soderlund C."/>
            <person name="Wing R.A."/>
            <person name="Palmer L.E."/>
            <person name="de la Bastide M."/>
            <person name="Spiegel L."/>
            <person name="Nascimento L."/>
            <person name="Zutavern T."/>
            <person name="O'Shaughnessy A."/>
            <person name="Dike S."/>
            <person name="Dedhia N."/>
            <person name="Preston R."/>
            <person name="Balija V."/>
            <person name="McCombie W.R."/>
            <person name="Chow T."/>
            <person name="Chen H."/>
            <person name="Chung M."/>
            <person name="Chen C."/>
            <person name="Shaw J."/>
            <person name="Wu H."/>
            <person name="Hsiao K."/>
            <person name="Chao Y."/>
            <person name="Chu M."/>
            <person name="Cheng C."/>
            <person name="Hour A."/>
            <person name="Lee P."/>
            <person name="Lin S."/>
            <person name="Lin Y."/>
            <person name="Liou J."/>
            <person name="Liu S."/>
            <person name="Hsing Y."/>
            <person name="Raghuvanshi S."/>
            <person name="Mohanty A."/>
            <person name="Bharti A.K."/>
            <person name="Gaur A."/>
            <person name="Gupta V."/>
            <person name="Kumar D."/>
            <person name="Ravi V."/>
            <person name="Vij S."/>
            <person name="Kapur A."/>
            <person name="Khurana P."/>
            <person name="Khurana P."/>
            <person name="Khurana J.P."/>
            <person name="Tyagi A.K."/>
            <person name="Gaikwad K."/>
            <person name="Singh A."/>
            <person name="Dalal V."/>
            <person name="Srivastava S."/>
            <person name="Dixit A."/>
            <person name="Pal A.K."/>
            <person name="Ghazi I.A."/>
            <person name="Yadav M."/>
            <person name="Pandit A."/>
            <person name="Bhargava A."/>
            <person name="Sureshbabu K."/>
            <person name="Batra K."/>
            <person name="Sharma T.R."/>
            <person name="Mohapatra T."/>
            <person name="Singh N.K."/>
            <person name="Messing J."/>
            <person name="Nelson A.B."/>
            <person name="Fuks G."/>
            <person name="Kavchok S."/>
            <person name="Keizer G."/>
            <person name="Linton E."/>
            <person name="Llaca V."/>
            <person name="Song R."/>
            <person name="Tanyolac B."/>
            <person name="Young S."/>
            <person name="Ho-Il K."/>
            <person name="Hahn J.H."/>
            <person name="Sangsakoo G."/>
            <person name="Vanavichit A."/>
            <person name="de Mattos Luiz.A.T."/>
            <person name="Zimmer P.D."/>
            <person name="Malone G."/>
            <person name="Dellagostin O."/>
            <person name="de Oliveira A.C."/>
            <person name="Bevan M."/>
            <person name="Bancroft I."/>
            <person name="Minx P."/>
            <person name="Cordum H."/>
            <person name="Wilson R."/>
            <person name="Cheng Z."/>
            <person name="Jin W."/>
            <person name="Jiang J."/>
            <person name="Leong S.A."/>
            <person name="Iwama H."/>
            <person name="Gojobori T."/>
            <person name="Itoh T."/>
            <person name="Niimura Y."/>
            <person name="Fujii Y."/>
            <person name="Habara T."/>
            <person name="Sakai H."/>
            <person name="Sato Y."/>
            <person name="Wilson G."/>
            <person name="Kumar K."/>
            <person name="McCouch S."/>
            <person name="Juretic N."/>
            <person name="Hoen D."/>
            <person name="Wright S."/>
            <person name="Bruskiewich R."/>
            <person name="Bureau T."/>
            <person name="Miyao A."/>
            <person name="Hirochika H."/>
            <person name="Nishikawa T."/>
            <person name="Kadowaki K."/>
            <person name="Sugiura M."/>
            <person name="Burr B."/>
            <person name="Sasaki T."/>
        </authorList>
    </citation>
    <scope>NUCLEOTIDE SEQUENCE [LARGE SCALE GENOMIC DNA]</scope>
    <source>
        <strain evidence="2">cv. Nipponbare</strain>
    </source>
</reference>
<protein>
    <submittedName>
        <fullName evidence="1">Uncharacterized protein</fullName>
    </submittedName>
</protein>
<accession>Q75KY1</accession>
<dbReference type="AlphaFoldDB" id="Q75KY1"/>
<reference evidence="2" key="2">
    <citation type="journal article" date="2008" name="Nucleic Acids Res.">
        <title>The rice annotation project database (RAP-DB): 2008 update.</title>
        <authorList>
            <consortium name="The rice annotation project (RAP)"/>
        </authorList>
    </citation>
    <scope>GENOME REANNOTATION</scope>
    <source>
        <strain evidence="2">cv. Nipponbare</strain>
    </source>
</reference>
<dbReference type="EMBL" id="AC093954">
    <property type="protein sequence ID" value="AAS86404.1"/>
    <property type="molecule type" value="Genomic_DNA"/>
</dbReference>
<organism evidence="1 2">
    <name type="scientific">Oryza sativa subsp. japonica</name>
    <name type="common">Rice</name>
    <dbReference type="NCBI Taxonomy" id="39947"/>
    <lineage>
        <taxon>Eukaryota</taxon>
        <taxon>Viridiplantae</taxon>
        <taxon>Streptophyta</taxon>
        <taxon>Embryophyta</taxon>
        <taxon>Tracheophyta</taxon>
        <taxon>Spermatophyta</taxon>
        <taxon>Magnoliopsida</taxon>
        <taxon>Liliopsida</taxon>
        <taxon>Poales</taxon>
        <taxon>Poaceae</taxon>
        <taxon>BOP clade</taxon>
        <taxon>Oryzoideae</taxon>
        <taxon>Oryzeae</taxon>
        <taxon>Oryzinae</taxon>
        <taxon>Oryza</taxon>
        <taxon>Oryza sativa</taxon>
    </lineage>
</organism>
<dbReference type="Proteomes" id="UP000000763">
    <property type="component" value="Chromosome 5"/>
</dbReference>